<evidence type="ECO:0000313" key="3">
    <source>
        <dbReference type="Proteomes" id="UP001054821"/>
    </source>
</evidence>
<keyword evidence="3" id="KW-1185">Reference proteome</keyword>
<keyword evidence="1" id="KW-1133">Transmembrane helix</keyword>
<organism evidence="2 3">
    <name type="scientific">Prunus dulcis</name>
    <name type="common">Almond</name>
    <name type="synonym">Amygdalus dulcis</name>
    <dbReference type="NCBI Taxonomy" id="3755"/>
    <lineage>
        <taxon>Eukaryota</taxon>
        <taxon>Viridiplantae</taxon>
        <taxon>Streptophyta</taxon>
        <taxon>Embryophyta</taxon>
        <taxon>Tracheophyta</taxon>
        <taxon>Spermatophyta</taxon>
        <taxon>Magnoliopsida</taxon>
        <taxon>eudicotyledons</taxon>
        <taxon>Gunneridae</taxon>
        <taxon>Pentapetalae</taxon>
        <taxon>rosids</taxon>
        <taxon>fabids</taxon>
        <taxon>Rosales</taxon>
        <taxon>Rosaceae</taxon>
        <taxon>Amygdaloideae</taxon>
        <taxon>Amygdaleae</taxon>
        <taxon>Prunus</taxon>
    </lineage>
</organism>
<keyword evidence="1" id="KW-0812">Transmembrane</keyword>
<feature type="transmembrane region" description="Helical" evidence="1">
    <location>
        <begin position="20"/>
        <end position="43"/>
    </location>
</feature>
<comment type="caution">
    <text evidence="2">The sequence shown here is derived from an EMBL/GenBank/DDBJ whole genome shotgun (WGS) entry which is preliminary data.</text>
</comment>
<dbReference type="InterPro" id="IPR052343">
    <property type="entry name" value="Retrotransposon-Effector_Assoc"/>
</dbReference>
<proteinExistence type="predicted"/>
<dbReference type="EMBL" id="JAJFAZ020000004">
    <property type="protein sequence ID" value="KAI5335390.1"/>
    <property type="molecule type" value="Genomic_DNA"/>
</dbReference>
<sequence>MSKAYHRVEWLFLERMTQRLGFNARWVTLIMDYITTVMYSVQVRGVASGMITHARGLRQGDPFSPYLFLICAKGLSACLPVPYRRKV</sequence>
<evidence type="ECO:0008006" key="4">
    <source>
        <dbReference type="Google" id="ProtNLM"/>
    </source>
</evidence>
<dbReference type="PANTHER" id="PTHR46890">
    <property type="entry name" value="NON-LTR RETROLELEMENT REVERSE TRANSCRIPTASE-LIKE PROTEIN-RELATED"/>
    <property type="match status" value="1"/>
</dbReference>
<evidence type="ECO:0000313" key="2">
    <source>
        <dbReference type="EMBL" id="KAI5335390.1"/>
    </source>
</evidence>
<dbReference type="PANTHER" id="PTHR46890:SF48">
    <property type="entry name" value="RNA-DIRECTED DNA POLYMERASE"/>
    <property type="match status" value="1"/>
</dbReference>
<accession>A0AAD4W1W8</accession>
<dbReference type="AlphaFoldDB" id="A0AAD4W1W8"/>
<dbReference type="Proteomes" id="UP001054821">
    <property type="component" value="Chromosome 4"/>
</dbReference>
<evidence type="ECO:0000256" key="1">
    <source>
        <dbReference type="SAM" id="Phobius"/>
    </source>
</evidence>
<keyword evidence="1" id="KW-0472">Membrane</keyword>
<reference evidence="2 3" key="1">
    <citation type="journal article" date="2022" name="G3 (Bethesda)">
        <title>Whole-genome sequence and methylome profiling of the almond [Prunus dulcis (Mill.) D.A. Webb] cultivar 'Nonpareil'.</title>
        <authorList>
            <person name="D'Amico-Willman K.M."/>
            <person name="Ouma W.Z."/>
            <person name="Meulia T."/>
            <person name="Sideli G.M."/>
            <person name="Gradziel T.M."/>
            <person name="Fresnedo-Ramirez J."/>
        </authorList>
    </citation>
    <scope>NUCLEOTIDE SEQUENCE [LARGE SCALE GENOMIC DNA]</scope>
    <source>
        <strain evidence="2">Clone GOH B32 T37-40</strain>
    </source>
</reference>
<feature type="transmembrane region" description="Helical" evidence="1">
    <location>
        <begin position="63"/>
        <end position="83"/>
    </location>
</feature>
<name>A0AAD4W1W8_PRUDU</name>
<gene>
    <name evidence="2" type="ORF">L3X38_025523</name>
</gene>
<protein>
    <recommendedName>
        <fullName evidence="4">Reverse transcriptase domain-containing protein</fullName>
    </recommendedName>
</protein>